<dbReference type="eggNOG" id="COG1403">
    <property type="taxonomic scope" value="Bacteria"/>
</dbReference>
<evidence type="ECO:0000313" key="2">
    <source>
        <dbReference type="EMBL" id="GAK59605.1"/>
    </source>
</evidence>
<reference evidence="2" key="1">
    <citation type="journal article" date="2015" name="PeerJ">
        <title>First genomic representation of candidate bacterial phylum KSB3 points to enhanced environmental sensing as a trigger of wastewater bulking.</title>
        <authorList>
            <person name="Sekiguchi Y."/>
            <person name="Ohashi A."/>
            <person name="Parks D.H."/>
            <person name="Yamauchi T."/>
            <person name="Tyson G.W."/>
            <person name="Hugenholtz P."/>
        </authorList>
    </citation>
    <scope>NUCLEOTIDE SEQUENCE [LARGE SCALE GENOMIC DNA]</scope>
</reference>
<dbReference type="InterPro" id="IPR003615">
    <property type="entry name" value="HNH_nuc"/>
</dbReference>
<dbReference type="HOGENOM" id="CLU_626518_0_0_0"/>
<dbReference type="Proteomes" id="UP000030661">
    <property type="component" value="Unassembled WGS sequence"/>
</dbReference>
<dbReference type="EMBL" id="DF820470">
    <property type="protein sequence ID" value="GAK59605.1"/>
    <property type="molecule type" value="Genomic_DNA"/>
</dbReference>
<dbReference type="Pfam" id="PF13391">
    <property type="entry name" value="HNH_2"/>
    <property type="match status" value="1"/>
</dbReference>
<evidence type="ECO:0000259" key="1">
    <source>
        <dbReference type="Pfam" id="PF13391"/>
    </source>
</evidence>
<sequence>MGKKSRISPPDAELKILFAKSGNVCAFPGCNTAIIAEEGDERRPLAEMAHIIAYEDNGPRADPALSMKDRNKASNFILLCPTHHALVDKFEYQYNVHVLREMKRIHEDEMSTITRNFPDNREQSLKTESLHASILPISRLPRFIFSANTPYRKNNVLELFDILNTSEHKNVIYAFELRDKRLYTFFDLNKPENPFRGAYDQTSVESLKATDLWLKPDTYRLYIALLNRSLTSYLKKLRVAYDAEHHRHYFQSDRNSIERKYTYVSLAGKKTEKAIVHHPITKKTGIPKPYWVHCAANLSFQQVAPRQWVLTMRPERHLTKDGYEPYTHSSIGSKITRIKSTMYNWQYLQELQLWREFITNAKPRCTLRFENQSIVIENQLLEETITWVGVPDDEKDFVAQIHEEDLFTFMENRLIDEVENSTEEELEEELLLDEYEE</sequence>
<accession>A0A081C4V0</accession>
<proteinExistence type="predicted"/>
<dbReference type="STRING" id="1499967.U27_06590"/>
<feature type="domain" description="HNH nuclease" evidence="1">
    <location>
        <begin position="43"/>
        <end position="90"/>
    </location>
</feature>
<protein>
    <submittedName>
        <fullName evidence="2">Blr0077 protein</fullName>
    </submittedName>
</protein>
<evidence type="ECO:0000313" key="3">
    <source>
        <dbReference type="Proteomes" id="UP000030661"/>
    </source>
</evidence>
<keyword evidence="3" id="KW-1185">Reference proteome</keyword>
<gene>
    <name evidence="2" type="ORF">U27_06590</name>
</gene>
<organism evidence="2">
    <name type="scientific">Vecturithrix granuli</name>
    <dbReference type="NCBI Taxonomy" id="1499967"/>
    <lineage>
        <taxon>Bacteria</taxon>
        <taxon>Candidatus Moduliflexota</taxon>
        <taxon>Candidatus Vecturitrichia</taxon>
        <taxon>Candidatus Vecturitrichales</taxon>
        <taxon>Candidatus Vecturitrichaceae</taxon>
        <taxon>Candidatus Vecturithrix</taxon>
    </lineage>
</organism>
<name>A0A081C4V0_VECG1</name>
<dbReference type="AlphaFoldDB" id="A0A081C4V0"/>